<accession>A0A2T4TWR3</accession>
<reference evidence="1 2" key="1">
    <citation type="submission" date="2017-09" db="EMBL/GenBank/DDBJ databases">
        <title>Bloom of a denitrifying methanotroph, Candidatus Methylomirabilis limnetica, in a deep stratified lake.</title>
        <authorList>
            <person name="Graf J.S."/>
            <person name="Marchant H.K."/>
            <person name="Tienken D."/>
            <person name="Hach P.F."/>
            <person name="Brand A."/>
            <person name="Schubert C.J."/>
            <person name="Kuypers M.M."/>
            <person name="Milucka J."/>
        </authorList>
    </citation>
    <scope>NUCLEOTIDE SEQUENCE [LARGE SCALE GENOMIC DNA]</scope>
    <source>
        <strain evidence="1 2">Zug</strain>
    </source>
</reference>
<gene>
    <name evidence="1" type="ORF">CLG94_07210</name>
</gene>
<sequence>MRYWRRSIHRMVFGVVVVLVPCTLWTGSLALLGTGPSTWLRTGLADAQEIVFVKALEEANKAIQEARDFEADIYAPGEFALALNYLAQAKDEAKTFRSEAQPKQDTHLFSARKSGEAVSLLAEKAQYQAKVAGAKAIEVKSDREITAIKAQVADTFNTDVNRSFTPLREQLLGELGAMEAVRKEARRARARAESVLHTLTLEGQATPAP</sequence>
<reference evidence="2" key="2">
    <citation type="journal article" date="2018" name="Environ. Microbiol.">
        <title>Bloom of a denitrifying methanotroph, 'Candidatus Methylomirabilis limnetica', in a deep stratified lake.</title>
        <authorList>
            <person name="Graf J.S."/>
            <person name="Mayr M.J."/>
            <person name="Marchant H.K."/>
            <person name="Tienken D."/>
            <person name="Hach P.F."/>
            <person name="Brand A."/>
            <person name="Schubert C.J."/>
            <person name="Kuypers M.M."/>
            <person name="Milucka J."/>
        </authorList>
    </citation>
    <scope>NUCLEOTIDE SEQUENCE [LARGE SCALE GENOMIC DNA]</scope>
    <source>
        <strain evidence="2">Zug</strain>
    </source>
</reference>
<dbReference type="RefSeq" id="WP_107562194.1">
    <property type="nucleotide sequence ID" value="NZ_NVQC01000022.1"/>
</dbReference>
<protein>
    <submittedName>
        <fullName evidence="1">Uncharacterized protein</fullName>
    </submittedName>
</protein>
<dbReference type="Proteomes" id="UP000241436">
    <property type="component" value="Unassembled WGS sequence"/>
</dbReference>
<organism evidence="1 2">
    <name type="scientific">Candidatus Methylomirabilis limnetica</name>
    <dbReference type="NCBI Taxonomy" id="2033718"/>
    <lineage>
        <taxon>Bacteria</taxon>
        <taxon>Candidatus Methylomirabilota</taxon>
        <taxon>Candidatus Methylomirabilia</taxon>
        <taxon>Candidatus Methylomirabilales</taxon>
        <taxon>Candidatus Methylomirabilaceae</taxon>
        <taxon>Candidatus Methylomirabilis</taxon>
    </lineage>
</organism>
<name>A0A2T4TWR3_9BACT</name>
<dbReference type="EMBL" id="NVQC01000022">
    <property type="protein sequence ID" value="PTL35561.1"/>
    <property type="molecule type" value="Genomic_DNA"/>
</dbReference>
<comment type="caution">
    <text evidence="1">The sequence shown here is derived from an EMBL/GenBank/DDBJ whole genome shotgun (WGS) entry which is preliminary data.</text>
</comment>
<evidence type="ECO:0000313" key="2">
    <source>
        <dbReference type="Proteomes" id="UP000241436"/>
    </source>
</evidence>
<evidence type="ECO:0000313" key="1">
    <source>
        <dbReference type="EMBL" id="PTL35561.1"/>
    </source>
</evidence>
<keyword evidence="2" id="KW-1185">Reference proteome</keyword>
<dbReference type="AlphaFoldDB" id="A0A2T4TWR3"/>
<proteinExistence type="predicted"/>